<organism evidence="2 3">
    <name type="scientific">Sphenostylis stenocarpa</name>
    <dbReference type="NCBI Taxonomy" id="92480"/>
    <lineage>
        <taxon>Eukaryota</taxon>
        <taxon>Viridiplantae</taxon>
        <taxon>Streptophyta</taxon>
        <taxon>Embryophyta</taxon>
        <taxon>Tracheophyta</taxon>
        <taxon>Spermatophyta</taxon>
        <taxon>Magnoliopsida</taxon>
        <taxon>eudicotyledons</taxon>
        <taxon>Gunneridae</taxon>
        <taxon>Pentapetalae</taxon>
        <taxon>rosids</taxon>
        <taxon>fabids</taxon>
        <taxon>Fabales</taxon>
        <taxon>Fabaceae</taxon>
        <taxon>Papilionoideae</taxon>
        <taxon>50 kb inversion clade</taxon>
        <taxon>NPAAA clade</taxon>
        <taxon>indigoferoid/millettioid clade</taxon>
        <taxon>Phaseoleae</taxon>
        <taxon>Sphenostylis</taxon>
    </lineage>
</organism>
<sequence length="91" mass="10436">MAKRKGEIKDNRARNMTIMKGQPQQLRVLHENTHSHTKAKELCRIGTFLRIKQIKGCLHVTLDSKPAKPLSLSSRKCNIIPPTYKENQPHP</sequence>
<dbReference type="Gramene" id="rna-AYBTSS11_LOCUS5360">
    <property type="protein sequence ID" value="CAJ1931625.1"/>
    <property type="gene ID" value="gene-AYBTSS11_LOCUS5360"/>
</dbReference>
<dbReference type="Proteomes" id="UP001189624">
    <property type="component" value="Chromosome 2"/>
</dbReference>
<evidence type="ECO:0000256" key="1">
    <source>
        <dbReference type="SAM" id="MobiDB-lite"/>
    </source>
</evidence>
<dbReference type="AlphaFoldDB" id="A0AA86S860"/>
<reference evidence="2" key="1">
    <citation type="submission" date="2023-10" db="EMBL/GenBank/DDBJ databases">
        <authorList>
            <person name="Domelevo Entfellner J.-B."/>
        </authorList>
    </citation>
    <scope>NUCLEOTIDE SEQUENCE</scope>
</reference>
<accession>A0AA86S860</accession>
<gene>
    <name evidence="2" type="ORF">AYBTSS11_LOCUS5360</name>
</gene>
<dbReference type="EMBL" id="OY731399">
    <property type="protein sequence ID" value="CAJ1931625.1"/>
    <property type="molecule type" value="Genomic_DNA"/>
</dbReference>
<feature type="compositionally biased region" description="Basic and acidic residues" evidence="1">
    <location>
        <begin position="1"/>
        <end position="13"/>
    </location>
</feature>
<keyword evidence="3" id="KW-1185">Reference proteome</keyword>
<feature type="region of interest" description="Disordered" evidence="1">
    <location>
        <begin position="1"/>
        <end position="21"/>
    </location>
</feature>
<protein>
    <submittedName>
        <fullName evidence="2">Uncharacterized protein</fullName>
    </submittedName>
</protein>
<name>A0AA86S860_9FABA</name>
<evidence type="ECO:0000313" key="3">
    <source>
        <dbReference type="Proteomes" id="UP001189624"/>
    </source>
</evidence>
<evidence type="ECO:0000313" key="2">
    <source>
        <dbReference type="EMBL" id="CAJ1931625.1"/>
    </source>
</evidence>
<proteinExistence type="predicted"/>